<evidence type="ECO:0000313" key="2">
    <source>
        <dbReference type="EMBL" id="CAI3961000.1"/>
    </source>
</evidence>
<dbReference type="Proteomes" id="UP001154259">
    <property type="component" value="Unassembled WGS sequence"/>
</dbReference>
<gene>
    <name evidence="2" type="ORF">R53529_LOCUS2318</name>
    <name evidence="1" type="ORF">R53530_LOCUS2309</name>
</gene>
<name>A0A9W4TQ97_9PROT</name>
<dbReference type="EMBL" id="CAMXCM010000013">
    <property type="protein sequence ID" value="CAI3959055.1"/>
    <property type="molecule type" value="Genomic_DNA"/>
</dbReference>
<organism evidence="1 3">
    <name type="scientific">Commensalibacter communis</name>
    <dbReference type="NCBI Taxonomy" id="2972786"/>
    <lineage>
        <taxon>Bacteria</taxon>
        <taxon>Pseudomonadati</taxon>
        <taxon>Pseudomonadota</taxon>
        <taxon>Alphaproteobacteria</taxon>
        <taxon>Acetobacterales</taxon>
        <taxon>Acetobacteraceae</taxon>
    </lineage>
</organism>
<reference evidence="1" key="1">
    <citation type="submission" date="2022-10" db="EMBL/GenBank/DDBJ databases">
        <authorList>
            <person name="Botero Cardona J."/>
        </authorList>
    </citation>
    <scope>NUCLEOTIDE SEQUENCE</scope>
    <source>
        <strain evidence="1">LMG 31819</strain>
        <strain evidence="2">R-53529</strain>
    </source>
</reference>
<evidence type="ECO:0000313" key="4">
    <source>
        <dbReference type="Proteomes" id="UP001154259"/>
    </source>
</evidence>
<dbReference type="InterPro" id="IPR054441">
    <property type="entry name" value="Gp28-like"/>
</dbReference>
<dbReference type="Pfam" id="PF22755">
    <property type="entry name" value="E217_gp28"/>
    <property type="match status" value="1"/>
</dbReference>
<dbReference type="EMBL" id="CAMXCS010000013">
    <property type="protein sequence ID" value="CAI3961000.1"/>
    <property type="molecule type" value="Genomic_DNA"/>
</dbReference>
<keyword evidence="4" id="KW-1185">Reference proteome</keyword>
<dbReference type="AlphaFoldDB" id="A0A9W4TQ97"/>
<proteinExistence type="predicted"/>
<dbReference type="RefSeq" id="WP_271790732.1">
    <property type="nucleotide sequence ID" value="NZ_CAMXCM010000013.1"/>
</dbReference>
<comment type="caution">
    <text evidence="1">The sequence shown here is derived from an EMBL/GenBank/DDBJ whole genome shotgun (WGS) entry which is preliminary data.</text>
</comment>
<dbReference type="Proteomes" id="UP001154255">
    <property type="component" value="Unassembled WGS sequence"/>
</dbReference>
<evidence type="ECO:0000313" key="3">
    <source>
        <dbReference type="Proteomes" id="UP001154255"/>
    </source>
</evidence>
<sequence>MKLHSMVRGMIGTVNNDIIVSLYRSIPYIKNGTHQIPQYEPPIEITVQVQSLSSSDLQYVNFTTMQGEHKAVYSECQLYGADRVRGTGGDILEFYGRRWLVVQRLEAYENSGWCKVMVTSQLDHPQDDEAEIEDNI</sequence>
<accession>A0A9W4TQ97</accession>
<evidence type="ECO:0000313" key="1">
    <source>
        <dbReference type="EMBL" id="CAI3959055.1"/>
    </source>
</evidence>
<protein>
    <submittedName>
        <fullName evidence="1">Uncharacterized protein</fullName>
    </submittedName>
</protein>